<dbReference type="AlphaFoldDB" id="A0A1B1BAR9"/>
<dbReference type="OrthoDB" id="4090540at2"/>
<dbReference type="STRING" id="68214.AVL59_45530"/>
<name>A0A1B1BAR9_9ACTN</name>
<dbReference type="EMBL" id="JAGGLP010000024">
    <property type="protein sequence ID" value="MBP2054797.1"/>
    <property type="molecule type" value="Genomic_DNA"/>
</dbReference>
<dbReference type="Proteomes" id="UP000092659">
    <property type="component" value="Chromosome"/>
</dbReference>
<feature type="transmembrane region" description="Helical" evidence="1">
    <location>
        <begin position="179"/>
        <end position="200"/>
    </location>
</feature>
<feature type="transmembrane region" description="Helical" evidence="1">
    <location>
        <begin position="44"/>
        <end position="64"/>
    </location>
</feature>
<keyword evidence="1" id="KW-0472">Membrane</keyword>
<keyword evidence="1" id="KW-0812">Transmembrane</keyword>
<dbReference type="KEGG" id="sgs:AVL59_45530"/>
<evidence type="ECO:0000313" key="5">
    <source>
        <dbReference type="Proteomes" id="UP001519309"/>
    </source>
</evidence>
<organism evidence="2 4">
    <name type="scientific">Streptomyces griseochromogenes</name>
    <dbReference type="NCBI Taxonomy" id="68214"/>
    <lineage>
        <taxon>Bacteria</taxon>
        <taxon>Bacillati</taxon>
        <taxon>Actinomycetota</taxon>
        <taxon>Actinomycetes</taxon>
        <taxon>Kitasatosporales</taxon>
        <taxon>Streptomycetaceae</taxon>
        <taxon>Streptomyces</taxon>
    </lineage>
</organism>
<sequence>MDGYGSGIEREYRKRRRIPLLMSFSIGLLGLNGLHHMWEHHTLPHWVPLSLLALYLALFAKMALYTRRGRTLVTAHGITARRALTERGRAWHDIYDIRVEQVPNAAKSARKWITYLYDTEGRRFVLPHMDDLQLDDPRREVAALREAAAPHRGAAWERRPQVEALIRRRAGHRKAWERAVTGGLIALLCGFLLWVALLFTDPHPPTLLLLLGLPLATFAVLAALLHRRWESQVPAAPWEP</sequence>
<evidence type="ECO:0000313" key="3">
    <source>
        <dbReference type="EMBL" id="MBP2054797.1"/>
    </source>
</evidence>
<reference evidence="2 4" key="1">
    <citation type="submission" date="2016-06" db="EMBL/GenBank/DDBJ databases">
        <title>Complete genome sequence of Streptomyces griseochromogenes ATCC 14511, the Blasticidin S producer.</title>
        <authorList>
            <person name="Wu L."/>
        </authorList>
    </citation>
    <scope>NUCLEOTIDE SEQUENCE [LARGE SCALE GENOMIC DNA]</scope>
    <source>
        <strain evidence="2 4">ATCC 14511</strain>
    </source>
</reference>
<evidence type="ECO:0000313" key="4">
    <source>
        <dbReference type="Proteomes" id="UP000092659"/>
    </source>
</evidence>
<feature type="transmembrane region" description="Helical" evidence="1">
    <location>
        <begin position="206"/>
        <end position="225"/>
    </location>
</feature>
<dbReference type="Proteomes" id="UP001519309">
    <property type="component" value="Unassembled WGS sequence"/>
</dbReference>
<keyword evidence="1" id="KW-1133">Transmembrane helix</keyword>
<gene>
    <name evidence="2" type="ORF">AVL59_45530</name>
    <name evidence="3" type="ORF">J2Z21_007807</name>
</gene>
<dbReference type="RefSeq" id="WP_067316176.1">
    <property type="nucleotide sequence ID" value="NZ_CP016279.1"/>
</dbReference>
<protein>
    <recommendedName>
        <fullName evidence="6">PH domain-containing protein</fullName>
    </recommendedName>
</protein>
<accession>A0A1B1BAR9</accession>
<evidence type="ECO:0000256" key="1">
    <source>
        <dbReference type="SAM" id="Phobius"/>
    </source>
</evidence>
<proteinExistence type="predicted"/>
<evidence type="ECO:0008006" key="6">
    <source>
        <dbReference type="Google" id="ProtNLM"/>
    </source>
</evidence>
<reference evidence="3 5" key="2">
    <citation type="submission" date="2021-03" db="EMBL/GenBank/DDBJ databases">
        <title>Genomic Encyclopedia of Type Strains, Phase IV (KMG-IV): sequencing the most valuable type-strain genomes for metagenomic binning, comparative biology and taxonomic classification.</title>
        <authorList>
            <person name="Goeker M."/>
        </authorList>
    </citation>
    <scope>NUCLEOTIDE SEQUENCE [LARGE SCALE GENOMIC DNA]</scope>
    <source>
        <strain evidence="3 5">DSM 40499</strain>
    </source>
</reference>
<feature type="transmembrane region" description="Helical" evidence="1">
    <location>
        <begin position="20"/>
        <end position="38"/>
    </location>
</feature>
<dbReference type="EMBL" id="CP016279">
    <property type="protein sequence ID" value="ANP55910.1"/>
    <property type="molecule type" value="Genomic_DNA"/>
</dbReference>
<keyword evidence="5" id="KW-1185">Reference proteome</keyword>
<evidence type="ECO:0000313" key="2">
    <source>
        <dbReference type="EMBL" id="ANP55910.1"/>
    </source>
</evidence>